<evidence type="ECO:0008006" key="4">
    <source>
        <dbReference type="Google" id="ProtNLM"/>
    </source>
</evidence>
<evidence type="ECO:0000313" key="3">
    <source>
        <dbReference type="Proteomes" id="UP000575898"/>
    </source>
</evidence>
<proteinExistence type="predicted"/>
<dbReference type="InterPro" id="IPR009291">
    <property type="entry name" value="Vps62"/>
</dbReference>
<name>A0A840MKU2_9PROT</name>
<dbReference type="PANTHER" id="PTHR48203">
    <property type="entry name" value="BNAC01G40110D PROTEIN"/>
    <property type="match status" value="1"/>
</dbReference>
<keyword evidence="1" id="KW-0732">Signal</keyword>
<dbReference type="RefSeq" id="WP_184036071.1">
    <property type="nucleotide sequence ID" value="NZ_JACHHY010000005.1"/>
</dbReference>
<gene>
    <name evidence="2" type="ORF">HNQ59_001029</name>
</gene>
<feature type="signal peptide" evidence="1">
    <location>
        <begin position="1"/>
        <end position="27"/>
    </location>
</feature>
<dbReference type="EMBL" id="JACHHY010000005">
    <property type="protein sequence ID" value="MBB5017759.1"/>
    <property type="molecule type" value="Genomic_DNA"/>
</dbReference>
<feature type="chain" id="PRO_5032998805" description="DUF946 domain-containing protein" evidence="1">
    <location>
        <begin position="28"/>
        <end position="354"/>
    </location>
</feature>
<accession>A0A840MKU2</accession>
<dbReference type="Proteomes" id="UP000575898">
    <property type="component" value="Unassembled WGS sequence"/>
</dbReference>
<dbReference type="Pfam" id="PF06101">
    <property type="entry name" value="Vps62"/>
    <property type="match status" value="1"/>
</dbReference>
<dbReference type="PANTHER" id="PTHR48203:SF1">
    <property type="entry name" value="VACUOLAR PROTEIN SORTING-ASSOCIATED PROTEIN 62"/>
    <property type="match status" value="1"/>
</dbReference>
<evidence type="ECO:0000256" key="1">
    <source>
        <dbReference type="SAM" id="SignalP"/>
    </source>
</evidence>
<organism evidence="2 3">
    <name type="scientific">Chitinivorax tropicus</name>
    <dbReference type="NCBI Taxonomy" id="714531"/>
    <lineage>
        <taxon>Bacteria</taxon>
        <taxon>Pseudomonadati</taxon>
        <taxon>Pseudomonadota</taxon>
        <taxon>Betaproteobacteria</taxon>
        <taxon>Chitinivorax</taxon>
    </lineage>
</organism>
<evidence type="ECO:0000313" key="2">
    <source>
        <dbReference type="EMBL" id="MBB5017759.1"/>
    </source>
</evidence>
<comment type="caution">
    <text evidence="2">The sequence shown here is derived from an EMBL/GenBank/DDBJ whole genome shotgun (WGS) entry which is preliminary data.</text>
</comment>
<keyword evidence="3" id="KW-1185">Reference proteome</keyword>
<sequence length="354" mass="40189">MDFTAKHTPLRMTTLAALMVLPSLGQAAKVDPNLSDVQLAKQLAPIMQFHPEEKHFPTSIEYFYKHSVLKDKNGNILRSYPQSPDQFAHLATNSDDYLDLDDNARNVSYSAQAPLYAHVVRYNKNGTDYREVQYTMLFAYNDCEMFRAFTYKWVWDSSTKTNFAWCNFGRHEGDWEHASVRINAKTGEVTDVYTNAHGKQSRHAPKDISWNGNRPKIYIAQNAHGTHPSSDIFSYATVIDSDWSWASSGVTPAGLRELKVVDVTDDGGISWDTQNVVQLLNDHPITNYTGRWGLLNMDNTNVKMPSRNIPHVNDDHMEAVGQAIMKYTKLLNDYKVGTGPRGSWTTGWWDGEDN</sequence>
<reference evidence="2 3" key="1">
    <citation type="submission" date="2020-08" db="EMBL/GenBank/DDBJ databases">
        <title>Genomic Encyclopedia of Type Strains, Phase IV (KMG-IV): sequencing the most valuable type-strain genomes for metagenomic binning, comparative biology and taxonomic classification.</title>
        <authorList>
            <person name="Goeker M."/>
        </authorList>
    </citation>
    <scope>NUCLEOTIDE SEQUENCE [LARGE SCALE GENOMIC DNA]</scope>
    <source>
        <strain evidence="2 3">DSM 27165</strain>
    </source>
</reference>
<protein>
    <recommendedName>
        <fullName evidence="4">DUF946 domain-containing protein</fullName>
    </recommendedName>
</protein>
<dbReference type="AlphaFoldDB" id="A0A840MKU2"/>